<evidence type="ECO:0000259" key="2">
    <source>
        <dbReference type="Pfam" id="PF08308"/>
    </source>
</evidence>
<gene>
    <name evidence="4" type="ORF">BECKDK2373B_GA0170837_100571</name>
</gene>
<feature type="region of interest" description="Disordered" evidence="1">
    <location>
        <begin position="249"/>
        <end position="279"/>
    </location>
</feature>
<dbReference type="InterPro" id="IPR013229">
    <property type="entry name" value="PEGA"/>
</dbReference>
<proteinExistence type="predicted"/>
<protein>
    <submittedName>
        <fullName evidence="4">PEGA domain-containing protein</fullName>
    </submittedName>
</protein>
<dbReference type="AlphaFoldDB" id="A0A450RWD9"/>
<feature type="domain" description="CHAT" evidence="3">
    <location>
        <begin position="647"/>
        <end position="795"/>
    </location>
</feature>
<dbReference type="EMBL" id="CAADEX010000005">
    <property type="protein sequence ID" value="VFJ43443.1"/>
    <property type="molecule type" value="Genomic_DNA"/>
</dbReference>
<dbReference type="Pfam" id="PF12770">
    <property type="entry name" value="CHAT"/>
    <property type="match status" value="1"/>
</dbReference>
<organism evidence="4">
    <name type="scientific">Candidatus Kentrum sp. DK</name>
    <dbReference type="NCBI Taxonomy" id="2126562"/>
    <lineage>
        <taxon>Bacteria</taxon>
        <taxon>Pseudomonadati</taxon>
        <taxon>Pseudomonadota</taxon>
        <taxon>Gammaproteobacteria</taxon>
        <taxon>Candidatus Kentrum</taxon>
    </lineage>
</organism>
<feature type="compositionally biased region" description="Low complexity" evidence="1">
    <location>
        <begin position="76"/>
        <end position="93"/>
    </location>
</feature>
<evidence type="ECO:0000313" key="4">
    <source>
        <dbReference type="EMBL" id="VFJ43443.1"/>
    </source>
</evidence>
<dbReference type="Pfam" id="PF08308">
    <property type="entry name" value="PEGA"/>
    <property type="match status" value="1"/>
</dbReference>
<feature type="region of interest" description="Disordered" evidence="1">
    <location>
        <begin position="366"/>
        <end position="430"/>
    </location>
</feature>
<reference evidence="4" key="1">
    <citation type="submission" date="2019-02" db="EMBL/GenBank/DDBJ databases">
        <authorList>
            <person name="Gruber-Vodicka R. H."/>
            <person name="Seah K. B. B."/>
        </authorList>
    </citation>
    <scope>NUCLEOTIDE SEQUENCE</scope>
    <source>
        <strain evidence="4">BECK_DK47</strain>
    </source>
</reference>
<evidence type="ECO:0000256" key="1">
    <source>
        <dbReference type="SAM" id="MobiDB-lite"/>
    </source>
</evidence>
<feature type="domain" description="PEGA" evidence="2">
    <location>
        <begin position="132"/>
        <end position="190"/>
    </location>
</feature>
<name>A0A450RWD9_9GAMM</name>
<sequence>MNPYSIRFLMKRSRIFLLFCIFLVMLGLVFRYLPDGLGQFFPFQDTNSGEVPGQNSREEALSIPGEGIANEEAGMASELSSPPEPFPFQEAEPVYSPEGPIRPIPEEAANASEEALGPEPAEPVIGASASLGQLIVRANVPNAIVYIDGVSTGVAGPMIHAVAPGEHMARVEKTGYEPFETAFSLTPGEREVILARLTPLSLVPSPMQPKRPGSGEEETVVEMIRYPAIDVPDQARMGQEFQVRVSLTKDPMAPEPLTAPSAKAPPEGEGEEPSIHPPGKEQWPIDVVLSAPGFQYPDTAQDSSLRLYKDLDATWAVFRLRADPIPVPKRVRRLFITFLHQGSYLAEVTREIEVINNGVSEVSNATRGPAPDAAGAGIPGGPALSQNEPLRSSIRVPDQEEITRPSAPIPARNETGEEERPPPPPEKPLVFRLPVPALSVFKMSRSIGGVPLSETAPQQRPDLTVLILHGENVDNRSETEITICSPHLGKSQSKWQEKYIQPELSPWLDKKYAELSHPDTQGSDGLIPSMIGLGRDLYQEYAPGIFKQAFWELVDKLGEDFQSIQIVTNASQLPWELMRPSRPDGTQEKDFLGAQYRIARWHRPLIGPPKSLPLSEIAVIAPEYSEGTLPWRTREIEALAGMTRYRGIPGRYGAVRALFGDPPLGIVHFAGHGLIEQNDSGKPYEGGYFISLEDRKLESGMLKDWTTGDKRALPLFFFNANQADPSPGGAQIIDGWAPALLGAGASGYIGALWPVGDKGAAEFSIRFYRMLEEKLAENPTATVSEILQKARRLFLKEGDPTYLAYVFYGDPNFRLIGEN</sequence>
<accession>A0A450RWD9</accession>
<dbReference type="InterPro" id="IPR024983">
    <property type="entry name" value="CHAT_dom"/>
</dbReference>
<feature type="region of interest" description="Disordered" evidence="1">
    <location>
        <begin position="74"/>
        <end position="104"/>
    </location>
</feature>
<evidence type="ECO:0000259" key="3">
    <source>
        <dbReference type="Pfam" id="PF12770"/>
    </source>
</evidence>